<sequence length="93" mass="10545">VNAANEKMEYWESGQNPIGADTATHIDKGSWMVEMTIPYKGLGIKPPKPGDKWRISLCRHRPEGKDFNSELIVWAPLQRGFKDIANFGTLIFK</sequence>
<evidence type="ECO:0000313" key="1">
    <source>
        <dbReference type="EMBL" id="GAH89400.1"/>
    </source>
</evidence>
<gene>
    <name evidence="1" type="ORF">S03H2_58662</name>
</gene>
<comment type="caution">
    <text evidence="1">The sequence shown here is derived from an EMBL/GenBank/DDBJ whole genome shotgun (WGS) entry which is preliminary data.</text>
</comment>
<feature type="non-terminal residue" evidence="1">
    <location>
        <position position="1"/>
    </location>
</feature>
<name>X1K6Z5_9ZZZZ</name>
<dbReference type="EMBL" id="BARU01037682">
    <property type="protein sequence ID" value="GAH89400.1"/>
    <property type="molecule type" value="Genomic_DNA"/>
</dbReference>
<evidence type="ECO:0008006" key="2">
    <source>
        <dbReference type="Google" id="ProtNLM"/>
    </source>
</evidence>
<dbReference type="SUPFAM" id="SSF49344">
    <property type="entry name" value="CBD9-like"/>
    <property type="match status" value="1"/>
</dbReference>
<proteinExistence type="predicted"/>
<protein>
    <recommendedName>
        <fullName evidence="2">Carbohydrate-binding domain-containing protein</fullName>
    </recommendedName>
</protein>
<organism evidence="1">
    <name type="scientific">marine sediment metagenome</name>
    <dbReference type="NCBI Taxonomy" id="412755"/>
    <lineage>
        <taxon>unclassified sequences</taxon>
        <taxon>metagenomes</taxon>
        <taxon>ecological metagenomes</taxon>
    </lineage>
</organism>
<accession>X1K6Z5</accession>
<reference evidence="1" key="1">
    <citation type="journal article" date="2014" name="Front. Microbiol.">
        <title>High frequency of phylogenetically diverse reductive dehalogenase-homologous genes in deep subseafloor sedimentary metagenomes.</title>
        <authorList>
            <person name="Kawai M."/>
            <person name="Futagami T."/>
            <person name="Toyoda A."/>
            <person name="Takaki Y."/>
            <person name="Nishi S."/>
            <person name="Hori S."/>
            <person name="Arai W."/>
            <person name="Tsubouchi T."/>
            <person name="Morono Y."/>
            <person name="Uchiyama I."/>
            <person name="Ito T."/>
            <person name="Fujiyama A."/>
            <person name="Inagaki F."/>
            <person name="Takami H."/>
        </authorList>
    </citation>
    <scope>NUCLEOTIDE SEQUENCE</scope>
    <source>
        <strain evidence="1">Expedition CK06-06</strain>
    </source>
</reference>
<dbReference type="AlphaFoldDB" id="X1K6Z5"/>
<dbReference type="Gene3D" id="2.60.40.1190">
    <property type="match status" value="1"/>
</dbReference>